<evidence type="ECO:0000256" key="1">
    <source>
        <dbReference type="ARBA" id="ARBA00009995"/>
    </source>
</evidence>
<comment type="function">
    <text evidence="5">Involved in the detoxification of the Fusarium mycotoxin deoxynivalenol by the transfer of glucose from UDP-D-glucose to the hydroxyl group at C-3, forming deoxynivalenol-3-O-beta-D-glucoside.</text>
</comment>
<dbReference type="InterPro" id="IPR035595">
    <property type="entry name" value="UDP_glycos_trans_CS"/>
</dbReference>
<dbReference type="FunFam" id="3.40.50.2000:FF:000388">
    <property type="entry name" value="UDP-glycosyltransferase 79"/>
    <property type="match status" value="2"/>
</dbReference>
<dbReference type="Pfam" id="PF00201">
    <property type="entry name" value="UDPGT"/>
    <property type="match status" value="2"/>
</dbReference>
<comment type="similarity">
    <text evidence="1">Belongs to the UDP-glycosyltransferase family.</text>
</comment>
<dbReference type="InterPro" id="IPR002213">
    <property type="entry name" value="UDP_glucos_trans"/>
</dbReference>
<dbReference type="SUPFAM" id="SSF53756">
    <property type="entry name" value="UDP-Glycosyltransferase/glycogen phosphorylase"/>
    <property type="match status" value="2"/>
</dbReference>
<accession>A0A0E0DBD4</accession>
<keyword evidence="2" id="KW-0216">Detoxification</keyword>
<keyword evidence="3" id="KW-0328">Glycosyltransferase</keyword>
<organism evidence="7">
    <name type="scientific">Oryza meridionalis</name>
    <dbReference type="NCBI Taxonomy" id="40149"/>
    <lineage>
        <taxon>Eukaryota</taxon>
        <taxon>Viridiplantae</taxon>
        <taxon>Streptophyta</taxon>
        <taxon>Embryophyta</taxon>
        <taxon>Tracheophyta</taxon>
        <taxon>Spermatophyta</taxon>
        <taxon>Magnoliopsida</taxon>
        <taxon>Liliopsida</taxon>
        <taxon>Poales</taxon>
        <taxon>Poaceae</taxon>
        <taxon>BOP clade</taxon>
        <taxon>Oryzoideae</taxon>
        <taxon>Oryzeae</taxon>
        <taxon>Oryzinae</taxon>
        <taxon>Oryza</taxon>
    </lineage>
</organism>
<dbReference type="AlphaFoldDB" id="A0A0E0DBD4"/>
<reference evidence="7" key="2">
    <citation type="submission" date="2018-05" db="EMBL/GenBank/DDBJ databases">
        <title>OmerRS3 (Oryza meridionalis Reference Sequence Version 3).</title>
        <authorList>
            <person name="Zhang J."/>
            <person name="Kudrna D."/>
            <person name="Lee S."/>
            <person name="Talag J."/>
            <person name="Welchert J."/>
            <person name="Wing R.A."/>
        </authorList>
    </citation>
    <scope>NUCLEOTIDE SEQUENCE [LARGE SCALE GENOMIC DNA]</scope>
    <source>
        <strain evidence="7">cv. OR44</strain>
    </source>
</reference>
<dbReference type="FunFam" id="3.40.50.2000:FF:000057">
    <property type="entry name" value="Glycosyltransferase"/>
    <property type="match status" value="1"/>
</dbReference>
<dbReference type="GO" id="GO:0080043">
    <property type="term" value="F:quercetin 3-O-glucosyltransferase activity"/>
    <property type="evidence" value="ECO:0007669"/>
    <property type="project" value="TreeGrafter"/>
</dbReference>
<dbReference type="EnsemblPlants" id="OMERI04G04030.1">
    <property type="protein sequence ID" value="OMERI04G04030.1"/>
    <property type="gene ID" value="OMERI04G04030"/>
</dbReference>
<evidence type="ECO:0000256" key="4">
    <source>
        <dbReference type="ARBA" id="ARBA00022679"/>
    </source>
</evidence>
<dbReference type="GO" id="GO:0098754">
    <property type="term" value="P:detoxification"/>
    <property type="evidence" value="ECO:0007669"/>
    <property type="project" value="UniProtKB-ARBA"/>
</dbReference>
<sequence length="680" mass="75086">MASAQDGSAAAHVLLVPLPAQGHMNPMLQFGRRLAYHGLRPTLVATRYVLSTSPPPGDPFRVAAFSDGFDAGGMASCPDPVEYCRRLEAVGSETLAWVIDAEARAGRAPSVLVYDPHMAWVPRVARAAGVPTAAFLSQPCAVDAIYGEVWAGRVPLPMEDGGDLRRRGVLSVDLATADLPPFVAAPELYPKYLDVSIRQFEDLLDADDVFVNSFDDLEPMEAEHMESTWRAKTVGPTLPSFFLDDGRLPANKNHGIDIFTGDAPCMEWLDKQAPCSVVLASYGTVYSLDGAELEELGNGLCNSGKPFLWVVRSSEAHKLSEELRGKCKEKGLVVSWCPQLEVLKHKATGCFLTHCGWNSTMEAIATAVPMVAMPQSADQLTIAKYVETAWEIGVRTRLDEKGFVTKEEVEISIKKVMDGKRAAEYKRNAAKWMQKAKEAAQEAAYMESTWRAKTIGPSLPSFYLDDGRLRSNTAYGFNLFRSTVPCMEWLDKQPPRSVVLVSYGTISTFDVAKLEELGNGLCNSGKPFLWVVRSNEEHKLSVQLRKKCEKRGLIVPFCPQLEVLAHKATGCFLSHCGWNSTLEAIVNGVPLVAMPHWADQLTISKYMESSWGMGVRVQLDKSGSLQREEVERCIREVMDGDRKEDYRRNAARLMNKAKESMQEGGSSDKNIAEFAAKYLK</sequence>
<evidence type="ECO:0000256" key="2">
    <source>
        <dbReference type="ARBA" id="ARBA00022575"/>
    </source>
</evidence>
<dbReference type="Proteomes" id="UP000008021">
    <property type="component" value="Chromosome 4"/>
</dbReference>
<keyword evidence="4" id="KW-0808">Transferase</keyword>
<proteinExistence type="inferred from homology"/>
<dbReference type="CDD" id="cd03784">
    <property type="entry name" value="GT1_Gtf-like"/>
    <property type="match status" value="2"/>
</dbReference>
<protein>
    <recommendedName>
        <fullName evidence="6">Deoxynivalenol-UDP-glucosyltransferase</fullName>
    </recommendedName>
</protein>
<name>A0A0E0DBD4_9ORYZ</name>
<dbReference type="HOGENOM" id="CLU_001724_0_1_1"/>
<dbReference type="PANTHER" id="PTHR11926">
    <property type="entry name" value="GLUCOSYL/GLUCURONOSYL TRANSFERASES"/>
    <property type="match status" value="1"/>
</dbReference>
<evidence type="ECO:0000256" key="3">
    <source>
        <dbReference type="ARBA" id="ARBA00022676"/>
    </source>
</evidence>
<dbReference type="eggNOG" id="KOG1192">
    <property type="taxonomic scope" value="Eukaryota"/>
</dbReference>
<dbReference type="Gene3D" id="3.40.50.2000">
    <property type="entry name" value="Glycogen Phosphorylase B"/>
    <property type="match status" value="3"/>
</dbReference>
<evidence type="ECO:0000313" key="8">
    <source>
        <dbReference type="Proteomes" id="UP000008021"/>
    </source>
</evidence>
<evidence type="ECO:0000256" key="6">
    <source>
        <dbReference type="ARBA" id="ARBA00077935"/>
    </source>
</evidence>
<dbReference type="GO" id="GO:0080044">
    <property type="term" value="F:quercetin 7-O-glucosyltransferase activity"/>
    <property type="evidence" value="ECO:0007669"/>
    <property type="project" value="TreeGrafter"/>
</dbReference>
<dbReference type="PANTHER" id="PTHR11926:SF715">
    <property type="entry name" value="OS04G0204000 PROTEIN"/>
    <property type="match status" value="1"/>
</dbReference>
<keyword evidence="8" id="KW-1185">Reference proteome</keyword>
<reference evidence="7" key="1">
    <citation type="submission" date="2015-04" db="UniProtKB">
        <authorList>
            <consortium name="EnsemblPlants"/>
        </authorList>
    </citation>
    <scope>IDENTIFICATION</scope>
</reference>
<evidence type="ECO:0000313" key="7">
    <source>
        <dbReference type="EnsemblPlants" id="OMERI04G04030.1"/>
    </source>
</evidence>
<evidence type="ECO:0000256" key="5">
    <source>
        <dbReference type="ARBA" id="ARBA00058521"/>
    </source>
</evidence>
<dbReference type="Gramene" id="OMERI04G04030.1">
    <property type="protein sequence ID" value="OMERI04G04030.1"/>
    <property type="gene ID" value="OMERI04G04030"/>
</dbReference>
<dbReference type="PROSITE" id="PS00375">
    <property type="entry name" value="UDPGT"/>
    <property type="match status" value="2"/>
</dbReference>